<name>A0A7Z2NWR0_9SPHN</name>
<proteinExistence type="predicted"/>
<dbReference type="KEGG" id="schy:GVO57_11045"/>
<sequence>MSRVNTQPGCNWALRQMVEDDAPAGIARWWDHPEARAILEALALNPPALAEHRRVYYRTHDDYIRYLGAGPARLEAIRDQYECEAMGRCDHAAFYAQRPVAWVIYDRLTGRLSAAPAQRVAA</sequence>
<dbReference type="Proteomes" id="UP000464468">
    <property type="component" value="Chromosome"/>
</dbReference>
<keyword evidence="2" id="KW-1185">Reference proteome</keyword>
<dbReference type="AlphaFoldDB" id="A0A7Z2NWR0"/>
<evidence type="ECO:0000313" key="2">
    <source>
        <dbReference type="Proteomes" id="UP000464468"/>
    </source>
</evidence>
<protein>
    <submittedName>
        <fullName evidence="1">Uncharacterized protein</fullName>
    </submittedName>
</protein>
<evidence type="ECO:0000313" key="1">
    <source>
        <dbReference type="EMBL" id="QHL91248.1"/>
    </source>
</evidence>
<reference evidence="1 2" key="1">
    <citation type="submission" date="2020-01" db="EMBL/GenBank/DDBJ databases">
        <title>Sphingomonas sp. C33 whole genome sequece.</title>
        <authorList>
            <person name="Park C."/>
        </authorList>
    </citation>
    <scope>NUCLEOTIDE SEQUENCE [LARGE SCALE GENOMIC DNA]</scope>
    <source>
        <strain evidence="1 2">C33</strain>
    </source>
</reference>
<dbReference type="EMBL" id="CP047895">
    <property type="protein sequence ID" value="QHL91248.1"/>
    <property type="molecule type" value="Genomic_DNA"/>
</dbReference>
<dbReference type="RefSeq" id="WP_160593178.1">
    <property type="nucleotide sequence ID" value="NZ_CP047895.1"/>
</dbReference>
<organism evidence="1 2">
    <name type="scientific">Sphingomonas changnyeongensis</name>
    <dbReference type="NCBI Taxonomy" id="2698679"/>
    <lineage>
        <taxon>Bacteria</taxon>
        <taxon>Pseudomonadati</taxon>
        <taxon>Pseudomonadota</taxon>
        <taxon>Alphaproteobacteria</taxon>
        <taxon>Sphingomonadales</taxon>
        <taxon>Sphingomonadaceae</taxon>
        <taxon>Sphingomonas</taxon>
    </lineage>
</organism>
<accession>A0A7Z2NWR0</accession>
<gene>
    <name evidence="1" type="ORF">GVO57_11045</name>
</gene>